<dbReference type="Gene3D" id="3.20.20.30">
    <property type="entry name" value="Luciferase-like domain"/>
    <property type="match status" value="1"/>
</dbReference>
<evidence type="ECO:0000313" key="3">
    <source>
        <dbReference type="EMBL" id="CAB4676254.1"/>
    </source>
</evidence>
<reference evidence="3" key="1">
    <citation type="submission" date="2020-05" db="EMBL/GenBank/DDBJ databases">
        <authorList>
            <person name="Chiriac C."/>
            <person name="Salcher M."/>
            <person name="Ghai R."/>
            <person name="Kavagutti S V."/>
        </authorList>
    </citation>
    <scope>NUCLEOTIDE SEQUENCE</scope>
</reference>
<proteinExistence type="predicted"/>
<dbReference type="InterPro" id="IPR050564">
    <property type="entry name" value="F420-G6PD/mer"/>
</dbReference>
<evidence type="ECO:0000313" key="4">
    <source>
        <dbReference type="EMBL" id="CAB4698934.1"/>
    </source>
</evidence>
<dbReference type="PANTHER" id="PTHR43244:SF1">
    <property type="entry name" value="5,10-METHYLENETETRAHYDROMETHANOPTERIN REDUCTASE"/>
    <property type="match status" value="1"/>
</dbReference>
<dbReference type="AlphaFoldDB" id="A0A6J6MTI1"/>
<evidence type="ECO:0000259" key="2">
    <source>
        <dbReference type="Pfam" id="PF00296"/>
    </source>
</evidence>
<dbReference type="EMBL" id="CAEZXB010000012">
    <property type="protein sequence ID" value="CAB4676254.1"/>
    <property type="molecule type" value="Genomic_DNA"/>
</dbReference>
<protein>
    <submittedName>
        <fullName evidence="3">Unannotated protein</fullName>
    </submittedName>
</protein>
<organism evidence="3">
    <name type="scientific">freshwater metagenome</name>
    <dbReference type="NCBI Taxonomy" id="449393"/>
    <lineage>
        <taxon>unclassified sequences</taxon>
        <taxon>metagenomes</taxon>
        <taxon>ecological metagenomes</taxon>
    </lineage>
</organism>
<dbReference type="EMBL" id="CAFBRC010000031">
    <property type="protein sequence ID" value="CAB5074635.1"/>
    <property type="molecule type" value="Genomic_DNA"/>
</dbReference>
<accession>A0A6J6MTI1</accession>
<evidence type="ECO:0000313" key="6">
    <source>
        <dbReference type="EMBL" id="CAB5074635.1"/>
    </source>
</evidence>
<name>A0A6J6MTI1_9ZZZZ</name>
<dbReference type="Pfam" id="PF00296">
    <property type="entry name" value="Bac_luciferase"/>
    <property type="match status" value="1"/>
</dbReference>
<sequence length="344" mass="37533">MSISITYGPWGETLEELVDAGRRAEAAGADVIWVPELHRSATVGAAALAAGTSTVGVGTAIALAFTRSPMVTALEALDVDEMSGGRFILGIGSGVQRLNEDWHNAQWGKPVAHMRETIGIIRHFIAHSHLGERMTVEGEYEHIDIRGYQRPFKPVRTEIPIYIAGMGPVMTKLSGEIGDGWISHELCSPKYMREQLLPWLEEGLAKSGRPRKKLDVVVSAACAIDEDPKVAKRWNAGLIGFYATVKTYAEFFEFHGLAAEQQAIIEKFKSGVSSDHLGDAVPDHMVDALTLAGTAEQVRDRIREYEGIADTVKLTPPTHGLSADITRKAQNQILEMIPVLTGKK</sequence>
<evidence type="ECO:0000256" key="1">
    <source>
        <dbReference type="ARBA" id="ARBA00023002"/>
    </source>
</evidence>
<dbReference type="PANTHER" id="PTHR43244">
    <property type="match status" value="1"/>
</dbReference>
<gene>
    <name evidence="3" type="ORF">UFOPK2342_00799</name>
    <name evidence="4" type="ORF">UFOPK2423_01059</name>
    <name evidence="5" type="ORF">UFOPK3266_00901</name>
    <name evidence="6" type="ORF">UFOPK4367_00629</name>
</gene>
<dbReference type="InterPro" id="IPR011251">
    <property type="entry name" value="Luciferase-like_dom"/>
</dbReference>
<dbReference type="EMBL" id="CAFBAA010000020">
    <property type="protein sequence ID" value="CAB4843506.1"/>
    <property type="molecule type" value="Genomic_DNA"/>
</dbReference>
<keyword evidence="1" id="KW-0560">Oxidoreductase</keyword>
<dbReference type="InterPro" id="IPR036661">
    <property type="entry name" value="Luciferase-like_sf"/>
</dbReference>
<dbReference type="GO" id="GO:0016705">
    <property type="term" value="F:oxidoreductase activity, acting on paired donors, with incorporation or reduction of molecular oxygen"/>
    <property type="evidence" value="ECO:0007669"/>
    <property type="project" value="InterPro"/>
</dbReference>
<dbReference type="CDD" id="cd01097">
    <property type="entry name" value="Tetrahydromethanopterin_reductase"/>
    <property type="match status" value="1"/>
</dbReference>
<dbReference type="EMBL" id="CAEZXN010000023">
    <property type="protein sequence ID" value="CAB4698934.1"/>
    <property type="molecule type" value="Genomic_DNA"/>
</dbReference>
<feature type="domain" description="Luciferase-like" evidence="2">
    <location>
        <begin position="12"/>
        <end position="308"/>
    </location>
</feature>
<dbReference type="SUPFAM" id="SSF51679">
    <property type="entry name" value="Bacterial luciferase-like"/>
    <property type="match status" value="1"/>
</dbReference>
<evidence type="ECO:0000313" key="5">
    <source>
        <dbReference type="EMBL" id="CAB4843506.1"/>
    </source>
</evidence>